<protein>
    <submittedName>
        <fullName evidence="1">Uncharacterized protein</fullName>
    </submittedName>
</protein>
<sequence length="258" mass="29387">MNTLRSLLGPSLNNTEKPSTINTEPSWLGLSFLFLTAQASKCFLSQQKYHERTLDVCDIGEELLSGVELLNDAKSLVAHSKWAVEVYANPTSNDFTAKRVQIFSKFFFSMVDIFCNGIKGVSFLARIHLISLSSDLQKRLEKVNDFFYLFTQVFYLFQEGYQNYLNHTLSCHSESETLKKELNEKCRLSLLRIAEISLKISLEVFKKNFKKLDTLMLALSSCVLVLKISAYLYDSTVLFSHKGKFSLKENGFAYGMGL</sequence>
<dbReference type="EMBL" id="CP075585">
    <property type="protein sequence ID" value="QZA58303.1"/>
    <property type="molecule type" value="Genomic_DNA"/>
</dbReference>
<dbReference type="Proteomes" id="UP000822862">
    <property type="component" value="Chromosome"/>
</dbReference>
<keyword evidence="2" id="KW-1185">Reference proteome</keyword>
<reference evidence="1 2" key="1">
    <citation type="submission" date="2020-01" db="EMBL/GenBank/DDBJ databases">
        <authorList>
            <person name="Sixt B."/>
            <person name="Schulz F."/>
            <person name="Kostanjsek R."/>
            <person name="Koestlbacher S."/>
            <person name="Collingro A."/>
            <person name="Toenshoff E."/>
            <person name="Horn M."/>
        </authorList>
    </citation>
    <scope>NUCLEOTIDE SEQUENCE [LARGE SCALE GENOMIC DNA]</scope>
    <source>
        <strain evidence="1 2">15C</strain>
    </source>
</reference>
<reference evidence="1 2" key="2">
    <citation type="submission" date="2021-05" db="EMBL/GenBank/DDBJ databases">
        <title>Ecology and evolution of chlamydial symbionts of arthropods.</title>
        <authorList>
            <person name="Halter T."/>
            <person name="Sixt B.S."/>
            <person name="Toenshoff E.R."/>
            <person name="Koestlbacher S."/>
            <person name="Schulz F."/>
            <person name="Kostanjsek R."/>
            <person name="Collingro A."/>
            <person name="Hendrickx F."/>
            <person name="Horn M."/>
        </authorList>
    </citation>
    <scope>NUCLEOTIDE SEQUENCE [LARGE SCALE GENOMIC DNA]</scope>
    <source>
        <strain evidence="1 2">15C</strain>
    </source>
</reference>
<gene>
    <name evidence="1" type="ORF">RHAB15C_0000175</name>
</gene>
<name>A0ABX8YZ28_9BACT</name>
<evidence type="ECO:0000313" key="2">
    <source>
        <dbReference type="Proteomes" id="UP000822862"/>
    </source>
</evidence>
<evidence type="ECO:0000313" key="1">
    <source>
        <dbReference type="EMBL" id="QZA58303.1"/>
    </source>
</evidence>
<accession>A0ABX8YZ28</accession>
<dbReference type="RefSeq" id="WP_194845565.1">
    <property type="nucleotide sequence ID" value="NZ_CP075585.1"/>
</dbReference>
<organism evidence="1 2">
    <name type="scientific">Candidatus Rhabdochlamydia porcellionis</name>
    <dbReference type="NCBI Taxonomy" id="225148"/>
    <lineage>
        <taxon>Bacteria</taxon>
        <taxon>Pseudomonadati</taxon>
        <taxon>Chlamydiota</taxon>
        <taxon>Chlamydiia</taxon>
        <taxon>Parachlamydiales</taxon>
        <taxon>Candidatus Rhabdochlamydiaceae</taxon>
        <taxon>Candidatus Rhabdochlamydia</taxon>
    </lineage>
</organism>
<proteinExistence type="predicted"/>